<feature type="transmembrane region" description="Helical" evidence="7">
    <location>
        <begin position="247"/>
        <end position="269"/>
    </location>
</feature>
<feature type="transmembrane region" description="Helical" evidence="7">
    <location>
        <begin position="210"/>
        <end position="235"/>
    </location>
</feature>
<dbReference type="EMBL" id="SNSC02000012">
    <property type="protein sequence ID" value="TID19325.1"/>
    <property type="molecule type" value="Genomic_DNA"/>
</dbReference>
<dbReference type="Proteomes" id="UP000298493">
    <property type="component" value="Unassembled WGS sequence"/>
</dbReference>
<feature type="compositionally biased region" description="Polar residues" evidence="6">
    <location>
        <begin position="326"/>
        <end position="339"/>
    </location>
</feature>
<dbReference type="InterPro" id="IPR052337">
    <property type="entry name" value="SAT4-like"/>
</dbReference>
<dbReference type="PANTHER" id="PTHR33048">
    <property type="entry name" value="PTH11-LIKE INTEGRAL MEMBRANE PROTEIN (AFU_ORTHOLOGUE AFUA_5G11245)"/>
    <property type="match status" value="1"/>
</dbReference>
<keyword evidence="4 7" id="KW-0472">Membrane</keyword>
<dbReference type="PANTHER" id="PTHR33048:SF47">
    <property type="entry name" value="INTEGRAL MEMBRANE PROTEIN-RELATED"/>
    <property type="match status" value="1"/>
</dbReference>
<organism evidence="9 10">
    <name type="scientific">Venturia nashicola</name>
    <dbReference type="NCBI Taxonomy" id="86259"/>
    <lineage>
        <taxon>Eukaryota</taxon>
        <taxon>Fungi</taxon>
        <taxon>Dikarya</taxon>
        <taxon>Ascomycota</taxon>
        <taxon>Pezizomycotina</taxon>
        <taxon>Dothideomycetes</taxon>
        <taxon>Pleosporomycetidae</taxon>
        <taxon>Venturiales</taxon>
        <taxon>Venturiaceae</taxon>
        <taxon>Venturia</taxon>
    </lineage>
</organism>
<comment type="subcellular location">
    <subcellularLocation>
        <location evidence="1">Membrane</location>
        <topology evidence="1">Multi-pass membrane protein</topology>
    </subcellularLocation>
</comment>
<feature type="transmembrane region" description="Helical" evidence="7">
    <location>
        <begin position="50"/>
        <end position="72"/>
    </location>
</feature>
<keyword evidence="3 7" id="KW-1133">Transmembrane helix</keyword>
<evidence type="ECO:0000256" key="5">
    <source>
        <dbReference type="ARBA" id="ARBA00038359"/>
    </source>
</evidence>
<gene>
    <name evidence="9" type="ORF">E6O75_ATG06663</name>
</gene>
<evidence type="ECO:0000256" key="7">
    <source>
        <dbReference type="SAM" id="Phobius"/>
    </source>
</evidence>
<proteinExistence type="inferred from homology"/>
<dbReference type="Pfam" id="PF20684">
    <property type="entry name" value="Fung_rhodopsin"/>
    <property type="match status" value="1"/>
</dbReference>
<feature type="compositionally biased region" description="Basic and acidic residues" evidence="6">
    <location>
        <begin position="302"/>
        <end position="325"/>
    </location>
</feature>
<comment type="caution">
    <text evidence="9">The sequence shown here is derived from an EMBL/GenBank/DDBJ whole genome shotgun (WGS) entry which is preliminary data.</text>
</comment>
<feature type="transmembrane region" description="Helical" evidence="7">
    <location>
        <begin position="132"/>
        <end position="154"/>
    </location>
</feature>
<dbReference type="GO" id="GO:0016020">
    <property type="term" value="C:membrane"/>
    <property type="evidence" value="ECO:0007669"/>
    <property type="project" value="UniProtKB-SubCell"/>
</dbReference>
<feature type="region of interest" description="Disordered" evidence="6">
    <location>
        <begin position="291"/>
        <end position="347"/>
    </location>
</feature>
<feature type="compositionally biased region" description="Polar residues" evidence="6">
    <location>
        <begin position="291"/>
        <end position="301"/>
    </location>
</feature>
<comment type="similarity">
    <text evidence="5">Belongs to the SAT4 family.</text>
</comment>
<dbReference type="OrthoDB" id="5329176at2759"/>
<name>A0A4Z1NX11_9PEZI</name>
<evidence type="ECO:0000256" key="3">
    <source>
        <dbReference type="ARBA" id="ARBA00022989"/>
    </source>
</evidence>
<protein>
    <submittedName>
        <fullName evidence="9">Integral membrane protein</fullName>
    </submittedName>
</protein>
<feature type="transmembrane region" description="Helical" evidence="7">
    <location>
        <begin position="92"/>
        <end position="111"/>
    </location>
</feature>
<evidence type="ECO:0000256" key="1">
    <source>
        <dbReference type="ARBA" id="ARBA00004141"/>
    </source>
</evidence>
<evidence type="ECO:0000256" key="6">
    <source>
        <dbReference type="SAM" id="MobiDB-lite"/>
    </source>
</evidence>
<keyword evidence="2 7" id="KW-0812">Transmembrane</keyword>
<dbReference type="AlphaFoldDB" id="A0A4Z1NX11"/>
<keyword evidence="10" id="KW-1185">Reference proteome</keyword>
<evidence type="ECO:0000313" key="10">
    <source>
        <dbReference type="Proteomes" id="UP000298493"/>
    </source>
</evidence>
<feature type="transmembrane region" description="Helical" evidence="7">
    <location>
        <begin position="174"/>
        <end position="198"/>
    </location>
</feature>
<reference evidence="9 10" key="1">
    <citation type="submission" date="2019-04" db="EMBL/GenBank/DDBJ databases">
        <title>High contiguity whole genome sequence and gene annotation resource for two Venturia nashicola isolates.</title>
        <authorList>
            <person name="Prokchorchik M."/>
            <person name="Won K."/>
            <person name="Lee Y."/>
            <person name="Choi E.D."/>
            <person name="Segonzac C."/>
            <person name="Sohn K.H."/>
        </authorList>
    </citation>
    <scope>NUCLEOTIDE SEQUENCE [LARGE SCALE GENOMIC DNA]</scope>
    <source>
        <strain evidence="9 10">PRI2</strain>
    </source>
</reference>
<evidence type="ECO:0000313" key="9">
    <source>
        <dbReference type="EMBL" id="TID19325.1"/>
    </source>
</evidence>
<feature type="domain" description="Rhodopsin" evidence="8">
    <location>
        <begin position="35"/>
        <end position="273"/>
    </location>
</feature>
<feature type="transmembrane region" description="Helical" evidence="7">
    <location>
        <begin position="16"/>
        <end position="38"/>
    </location>
</feature>
<evidence type="ECO:0000256" key="4">
    <source>
        <dbReference type="ARBA" id="ARBA00023136"/>
    </source>
</evidence>
<evidence type="ECO:0000259" key="8">
    <source>
        <dbReference type="Pfam" id="PF20684"/>
    </source>
</evidence>
<evidence type="ECO:0000256" key="2">
    <source>
        <dbReference type="ARBA" id="ARBA00022692"/>
    </source>
</evidence>
<accession>A0A4Z1NX11</accession>
<sequence length="363" mass="40499">MFVKPLSLPMTGNARVSLAAISTLWVVFAVTVTFRLLGRLRGMGLGADDALSVMALLLTAAAIGLNVVVYTIGVGYDFNATDPLYPKLVHNLPVIMQVTFSYTLVYIWCLASLKMSQLILYMRVFAVRLSKWVYSIGAIVVVWALVFNFIFIFLCDPIQQQWTVERVGHCLDQMLVLKWLIMTNLVTDLVIVILPMRSVWQLQMRKTERLAIVACFGLGGACVFISLARFIQLYTIDFIGNLTGTSLITFMLCSLELILAGLCINIPMLRPFYIRIRAKYKSSVGSNGSCGLDAHQSSGSRQIREPQNRPEKDMTWLELDDKVPSDDTSSGRRLTSDQSGGEIHVRKDWAISSTRGLPQVRSA</sequence>
<dbReference type="InterPro" id="IPR049326">
    <property type="entry name" value="Rhodopsin_dom_fungi"/>
</dbReference>